<dbReference type="AlphaFoldDB" id="X1UA69"/>
<evidence type="ECO:0000313" key="1">
    <source>
        <dbReference type="EMBL" id="GAJ14433.1"/>
    </source>
</evidence>
<sequence>MKKIKFLLAFFLISAVATAQVVNFSGTWKLNSSKSKLNDEFSMAPKELILTQKGNDLDVERHSSFQGQDFTTNDKFTLDGKECINPGWQDT</sequence>
<dbReference type="EMBL" id="BARW01025985">
    <property type="protein sequence ID" value="GAJ14433.1"/>
    <property type="molecule type" value="Genomic_DNA"/>
</dbReference>
<feature type="non-terminal residue" evidence="1">
    <location>
        <position position="91"/>
    </location>
</feature>
<accession>X1UA69</accession>
<gene>
    <name evidence="1" type="ORF">S12H4_42462</name>
</gene>
<proteinExistence type="predicted"/>
<comment type="caution">
    <text evidence="1">The sequence shown here is derived from an EMBL/GenBank/DDBJ whole genome shotgun (WGS) entry which is preliminary data.</text>
</comment>
<protein>
    <recommendedName>
        <fullName evidence="2">Lipocalin-like domain-containing protein</fullName>
    </recommendedName>
</protein>
<name>X1UA69_9ZZZZ</name>
<reference evidence="1" key="1">
    <citation type="journal article" date="2014" name="Front. Microbiol.">
        <title>High frequency of phylogenetically diverse reductive dehalogenase-homologous genes in deep subseafloor sedimentary metagenomes.</title>
        <authorList>
            <person name="Kawai M."/>
            <person name="Futagami T."/>
            <person name="Toyoda A."/>
            <person name="Takaki Y."/>
            <person name="Nishi S."/>
            <person name="Hori S."/>
            <person name="Arai W."/>
            <person name="Tsubouchi T."/>
            <person name="Morono Y."/>
            <person name="Uchiyama I."/>
            <person name="Ito T."/>
            <person name="Fujiyama A."/>
            <person name="Inagaki F."/>
            <person name="Takami H."/>
        </authorList>
    </citation>
    <scope>NUCLEOTIDE SEQUENCE</scope>
    <source>
        <strain evidence="1">Expedition CK06-06</strain>
    </source>
</reference>
<evidence type="ECO:0008006" key="2">
    <source>
        <dbReference type="Google" id="ProtNLM"/>
    </source>
</evidence>
<organism evidence="1">
    <name type="scientific">marine sediment metagenome</name>
    <dbReference type="NCBI Taxonomy" id="412755"/>
    <lineage>
        <taxon>unclassified sequences</taxon>
        <taxon>metagenomes</taxon>
        <taxon>ecological metagenomes</taxon>
    </lineage>
</organism>